<evidence type="ECO:0000259" key="1">
    <source>
        <dbReference type="Pfam" id="PF01471"/>
    </source>
</evidence>
<organism evidence="2 3">
    <name type="scientific">Fodinibacter luteus</name>
    <dbReference type="NCBI Taxonomy" id="552064"/>
    <lineage>
        <taxon>Bacteria</taxon>
        <taxon>Bacillati</taxon>
        <taxon>Actinomycetota</taxon>
        <taxon>Actinomycetes</taxon>
        <taxon>Micrococcales</taxon>
        <taxon>Intrasporangiaceae</taxon>
        <taxon>Fodinibacter (ex Wang et al. 2009)</taxon>
    </lineage>
</organism>
<protein>
    <recommendedName>
        <fullName evidence="1">Peptidoglycan binding-like domain-containing protein</fullName>
    </recommendedName>
</protein>
<dbReference type="RefSeq" id="WP_345201498.1">
    <property type="nucleotide sequence ID" value="NZ_BAABGM010000001.1"/>
</dbReference>
<sequence>MNTTPWRTVGAGAESSAVAGIQYLLRSRGHAVAADGSYGPATRAAVTAFQSAEGLPGDGVVGPRTWPRLVVPTRAGSTGDAVRAVQQFGLVPSPDVDPLVVDGSYGPATTARVEEFQRSWGLGVDGIAGPQTWSFLSTLSPGPRPWPLVRRGATQDTNWRVLAAQYLLRAQGAAIAADGSFGPASGAAVQAFQQTLRASDISTTLGQLDWPSLVVPVRPGDHGDAVKAVQTLVPGDLTVDGSFGPLTEAAVREFQQMFSPPVDGRVGPITWHALTLPIFD</sequence>
<proteinExistence type="predicted"/>
<name>A0ABP8JYV5_9MICO</name>
<dbReference type="EMBL" id="BAABGM010000001">
    <property type="protein sequence ID" value="GAA4397722.1"/>
    <property type="molecule type" value="Genomic_DNA"/>
</dbReference>
<evidence type="ECO:0000313" key="3">
    <source>
        <dbReference type="Proteomes" id="UP001500945"/>
    </source>
</evidence>
<dbReference type="Pfam" id="PF01471">
    <property type="entry name" value="PG_binding_1"/>
    <property type="match status" value="3"/>
</dbReference>
<dbReference type="Gene3D" id="1.10.101.10">
    <property type="entry name" value="PGBD-like superfamily/PGBD"/>
    <property type="match status" value="4"/>
</dbReference>
<accession>A0ABP8JYV5</accession>
<keyword evidence="3" id="KW-1185">Reference proteome</keyword>
<dbReference type="InterPro" id="IPR036365">
    <property type="entry name" value="PGBD-like_sf"/>
</dbReference>
<dbReference type="InterPro" id="IPR002477">
    <property type="entry name" value="Peptidoglycan-bd-like"/>
</dbReference>
<feature type="domain" description="Peptidoglycan binding-like" evidence="1">
    <location>
        <begin position="237"/>
        <end position="274"/>
    </location>
</feature>
<feature type="domain" description="Peptidoglycan binding-like" evidence="1">
    <location>
        <begin position="16"/>
        <end position="67"/>
    </location>
</feature>
<dbReference type="Proteomes" id="UP001500945">
    <property type="component" value="Unassembled WGS sequence"/>
</dbReference>
<reference evidence="3" key="1">
    <citation type="journal article" date="2019" name="Int. J. Syst. Evol. Microbiol.">
        <title>The Global Catalogue of Microorganisms (GCM) 10K type strain sequencing project: providing services to taxonomists for standard genome sequencing and annotation.</title>
        <authorList>
            <consortium name="The Broad Institute Genomics Platform"/>
            <consortium name="The Broad Institute Genome Sequencing Center for Infectious Disease"/>
            <person name="Wu L."/>
            <person name="Ma J."/>
        </authorList>
    </citation>
    <scope>NUCLEOTIDE SEQUENCE [LARGE SCALE GENOMIC DNA]</scope>
    <source>
        <strain evidence="3">JCM 17809</strain>
    </source>
</reference>
<gene>
    <name evidence="2" type="ORF">GCM10023168_02970</name>
</gene>
<evidence type="ECO:0000313" key="2">
    <source>
        <dbReference type="EMBL" id="GAA4397722.1"/>
    </source>
</evidence>
<feature type="domain" description="Peptidoglycan binding-like" evidence="1">
    <location>
        <begin position="98"/>
        <end position="136"/>
    </location>
</feature>
<comment type="caution">
    <text evidence="2">The sequence shown here is derived from an EMBL/GenBank/DDBJ whole genome shotgun (WGS) entry which is preliminary data.</text>
</comment>
<dbReference type="InterPro" id="IPR036366">
    <property type="entry name" value="PGBDSf"/>
</dbReference>
<dbReference type="SUPFAM" id="SSF47090">
    <property type="entry name" value="PGBD-like"/>
    <property type="match status" value="4"/>
</dbReference>